<dbReference type="EC" id="4.1.1.37" evidence="2"/>
<dbReference type="GO" id="GO:0004853">
    <property type="term" value="F:uroporphyrinogen decarboxylase activity"/>
    <property type="evidence" value="ECO:0007669"/>
    <property type="project" value="UniProtKB-EC"/>
</dbReference>
<dbReference type="CDD" id="cd03309">
    <property type="entry name" value="CmuC_like"/>
    <property type="match status" value="1"/>
</dbReference>
<dbReference type="SUPFAM" id="SSF51726">
    <property type="entry name" value="UROD/MetE-like"/>
    <property type="match status" value="1"/>
</dbReference>
<evidence type="ECO:0000259" key="1">
    <source>
        <dbReference type="Pfam" id="PF01208"/>
    </source>
</evidence>
<keyword evidence="2" id="KW-0456">Lyase</keyword>
<dbReference type="InterPro" id="IPR052024">
    <property type="entry name" value="Methanogen_methyltrans"/>
</dbReference>
<organism evidence="2">
    <name type="scientific">Desulfitobacterium hafniense</name>
    <name type="common">Desulfitobacterium frappieri</name>
    <dbReference type="NCBI Taxonomy" id="49338"/>
    <lineage>
        <taxon>Bacteria</taxon>
        <taxon>Bacillati</taxon>
        <taxon>Bacillota</taxon>
        <taxon>Clostridia</taxon>
        <taxon>Eubacteriales</taxon>
        <taxon>Desulfitobacteriaceae</taxon>
        <taxon>Desulfitobacterium</taxon>
    </lineage>
</organism>
<dbReference type="Pfam" id="PF01208">
    <property type="entry name" value="URO-D"/>
    <property type="match status" value="1"/>
</dbReference>
<dbReference type="GO" id="GO:0032259">
    <property type="term" value="P:methylation"/>
    <property type="evidence" value="ECO:0007669"/>
    <property type="project" value="UniProtKB-KW"/>
</dbReference>
<sequence>MSIPKFDPSELKVIAEIPNRFGYQPIPIYNFPVTGKEAIKALFERKPIWQVMLNMGVEAAPFTPPIHPDYVARALVIDGTFVPGVTNTTGGKDLFGIEWEYVPSARGSMVRPGKPFIEDANELKDKVIWPDIAKWDWTGCQKANETYLNKTNAIHGMLLNGWFERLIAFMDFEGAVLAISDEDQQDAVKEFFDKLTNLYIEICDKQLKHFPQIDYFVIHDDWGSQKDTFFSPATVREMIVPYMRRLTDFLHFKGRYCDLHSCGNLIKQVPNMIEAGFDSWNPQLMNDIGKIYELYGDKIIIATAPDDLFDPETASEEEQRASAKAYAEKYCNPNKPTTFSQYAQADLKIMTTAFREELYKQSRLLYGV</sequence>
<dbReference type="PATRIC" id="fig|49338.4.peg.4103"/>
<dbReference type="GO" id="GO:0008168">
    <property type="term" value="F:methyltransferase activity"/>
    <property type="evidence" value="ECO:0007669"/>
    <property type="project" value="UniProtKB-KW"/>
</dbReference>
<dbReference type="GO" id="GO:0006779">
    <property type="term" value="P:porphyrin-containing compound biosynthetic process"/>
    <property type="evidence" value="ECO:0007669"/>
    <property type="project" value="InterPro"/>
</dbReference>
<dbReference type="InterPro" id="IPR038071">
    <property type="entry name" value="UROD/MetE-like_sf"/>
</dbReference>
<dbReference type="RefSeq" id="WP_015943726.1">
    <property type="nucleotide sequence ID" value="NZ_LK996017.1"/>
</dbReference>
<keyword evidence="2" id="KW-0489">Methyltransferase</keyword>
<dbReference type="AlphaFoldDB" id="A0A098B773"/>
<gene>
    <name evidence="2" type="ORF">DPCES_3820</name>
</gene>
<dbReference type="EMBL" id="LK996017">
    <property type="protein sequence ID" value="CDX03706.1"/>
    <property type="molecule type" value="Genomic_DNA"/>
</dbReference>
<dbReference type="PANTHER" id="PTHR47099">
    <property type="entry name" value="METHYLCOBAMIDE:COM METHYLTRANSFERASE MTBA"/>
    <property type="match status" value="1"/>
</dbReference>
<dbReference type="Gene3D" id="3.20.20.210">
    <property type="match status" value="1"/>
</dbReference>
<keyword evidence="2" id="KW-0808">Transferase</keyword>
<protein>
    <submittedName>
        <fullName evidence="2">O-demethylase methyltransferase I</fullName>
        <ecNumber evidence="2">4.1.1.37</ecNumber>
    </submittedName>
</protein>
<feature type="domain" description="Uroporphyrinogen decarboxylase (URO-D)" evidence="1">
    <location>
        <begin position="184"/>
        <end position="290"/>
    </location>
</feature>
<proteinExistence type="predicted"/>
<dbReference type="PANTHER" id="PTHR47099:SF1">
    <property type="entry name" value="METHYLCOBAMIDE:COM METHYLTRANSFERASE MTBA"/>
    <property type="match status" value="1"/>
</dbReference>
<accession>A0A098B773</accession>
<name>A0A098B773_DESHA</name>
<dbReference type="InterPro" id="IPR000257">
    <property type="entry name" value="Uroporphyrinogen_deCOase"/>
</dbReference>
<evidence type="ECO:0000313" key="2">
    <source>
        <dbReference type="EMBL" id="CDX03706.1"/>
    </source>
</evidence>
<reference evidence="2" key="1">
    <citation type="submission" date="2014-07" db="EMBL/GenBank/DDBJ databases">
        <authorList>
            <person name="Hornung V.Bastian."/>
        </authorList>
    </citation>
    <scope>NUCLEOTIDE SEQUENCE</scope>
    <source>
        <strain evidence="2">PCE-S</strain>
    </source>
</reference>